<dbReference type="SMR" id="A0A2K5UJL0"/>
<evidence type="ECO:0000256" key="3">
    <source>
        <dbReference type="ARBA" id="ARBA00022679"/>
    </source>
</evidence>
<comment type="catalytic activity">
    <reaction evidence="7 8">
        <text>D-gluconate + ATP = 6-phospho-D-gluconate + ADP + H(+)</text>
        <dbReference type="Rhea" id="RHEA:19433"/>
        <dbReference type="ChEBI" id="CHEBI:15378"/>
        <dbReference type="ChEBI" id="CHEBI:18391"/>
        <dbReference type="ChEBI" id="CHEBI:30616"/>
        <dbReference type="ChEBI" id="CHEBI:58759"/>
        <dbReference type="ChEBI" id="CHEBI:456216"/>
        <dbReference type="EC" id="2.7.1.12"/>
    </reaction>
</comment>
<evidence type="ECO:0000256" key="1">
    <source>
        <dbReference type="ARBA" id="ARBA00004875"/>
    </source>
</evidence>
<evidence type="ECO:0000313" key="10">
    <source>
        <dbReference type="Ensembl" id="ENSMFAP00000012597.2"/>
    </source>
</evidence>
<evidence type="ECO:0000256" key="7">
    <source>
        <dbReference type="ARBA" id="ARBA00048090"/>
    </source>
</evidence>
<evidence type="ECO:0000256" key="6">
    <source>
        <dbReference type="ARBA" id="ARBA00022840"/>
    </source>
</evidence>
<name>A0A2K5UJL0_MACFA</name>
<comment type="pathway">
    <text evidence="1 8">Carbohydrate acid metabolism; D-gluconate degradation.</text>
</comment>
<dbReference type="PANTHER" id="PTHR43442:SF3">
    <property type="entry name" value="GLUCONOKINASE-RELATED"/>
    <property type="match status" value="1"/>
</dbReference>
<feature type="compositionally biased region" description="Basic and acidic residues" evidence="9">
    <location>
        <begin position="114"/>
        <end position="132"/>
    </location>
</feature>
<dbReference type="GO" id="GO:0005975">
    <property type="term" value="P:carbohydrate metabolic process"/>
    <property type="evidence" value="ECO:0007669"/>
    <property type="project" value="InterPro"/>
</dbReference>
<dbReference type="GO" id="GO:0005524">
    <property type="term" value="F:ATP binding"/>
    <property type="evidence" value="ECO:0007669"/>
    <property type="project" value="UniProtKB-KW"/>
</dbReference>
<dbReference type="GeneTree" id="ENSGT00390000003364"/>
<evidence type="ECO:0000256" key="8">
    <source>
        <dbReference type="RuleBase" id="RU363066"/>
    </source>
</evidence>
<feature type="region of interest" description="Disordered" evidence="9">
    <location>
        <begin position="81"/>
        <end position="145"/>
    </location>
</feature>
<dbReference type="FunFam" id="3.40.50.300:FF:000522">
    <property type="entry name" value="Gluconokinase"/>
    <property type="match status" value="1"/>
</dbReference>
<proteinExistence type="inferred from homology"/>
<evidence type="ECO:0000256" key="5">
    <source>
        <dbReference type="ARBA" id="ARBA00022777"/>
    </source>
</evidence>
<dbReference type="Gene3D" id="3.40.50.300">
    <property type="entry name" value="P-loop containing nucleotide triphosphate hydrolases"/>
    <property type="match status" value="1"/>
</dbReference>
<keyword evidence="3 8" id="KW-0808">Transferase</keyword>
<dbReference type="UniPathway" id="UPA00792"/>
<keyword evidence="6 8" id="KW-0067">ATP-binding</keyword>
<dbReference type="InterPro" id="IPR027417">
    <property type="entry name" value="P-loop_NTPase"/>
</dbReference>
<accession>A0A2K5UJL0</accession>
<dbReference type="AlphaFoldDB" id="A0A2K5UJL0"/>
<dbReference type="GO" id="GO:0005737">
    <property type="term" value="C:cytoplasm"/>
    <property type="evidence" value="ECO:0007669"/>
    <property type="project" value="TreeGrafter"/>
</dbReference>
<evidence type="ECO:0000256" key="2">
    <source>
        <dbReference type="ARBA" id="ARBA00008420"/>
    </source>
</evidence>
<dbReference type="InterPro" id="IPR006001">
    <property type="entry name" value="Therm_gnt_kin"/>
</dbReference>
<feature type="compositionally biased region" description="Basic and acidic residues" evidence="9">
    <location>
        <begin position="81"/>
        <end position="90"/>
    </location>
</feature>
<keyword evidence="4 8" id="KW-0547">Nucleotide-binding</keyword>
<protein>
    <recommendedName>
        <fullName evidence="8">Gluconokinase</fullName>
        <ecNumber evidence="8">2.7.1.12</ecNumber>
    </recommendedName>
</protein>
<gene>
    <name evidence="10" type="primary">IDNK</name>
</gene>
<dbReference type="CDD" id="cd02021">
    <property type="entry name" value="GntK"/>
    <property type="match status" value="1"/>
</dbReference>
<dbReference type="NCBIfam" id="TIGR01313">
    <property type="entry name" value="therm_gnt_kin"/>
    <property type="match status" value="1"/>
</dbReference>
<dbReference type="VEuPathDB" id="HostDB:ENSMFAG00000025314"/>
<reference evidence="10" key="3">
    <citation type="submission" date="2025-09" db="UniProtKB">
        <authorList>
            <consortium name="Ensembl"/>
        </authorList>
    </citation>
    <scope>IDENTIFICATION</scope>
</reference>
<dbReference type="GO" id="GO:0046316">
    <property type="term" value="F:gluconokinase activity"/>
    <property type="evidence" value="ECO:0007669"/>
    <property type="project" value="UniProtKB-EC"/>
</dbReference>
<dbReference type="SUPFAM" id="SSF52540">
    <property type="entry name" value="P-loop containing nucleoside triphosphate hydrolases"/>
    <property type="match status" value="1"/>
</dbReference>
<feature type="compositionally biased region" description="Gly residues" evidence="9">
    <location>
        <begin position="133"/>
        <end position="142"/>
    </location>
</feature>
<evidence type="ECO:0000313" key="11">
    <source>
        <dbReference type="Proteomes" id="UP000233100"/>
    </source>
</evidence>
<reference evidence="10 11" key="1">
    <citation type="submission" date="2013-03" db="EMBL/GenBank/DDBJ databases">
        <authorList>
            <person name="Warren W."/>
            <person name="Wilson R.K."/>
        </authorList>
    </citation>
    <scope>NUCLEOTIDE SEQUENCE</scope>
</reference>
<evidence type="ECO:0000256" key="9">
    <source>
        <dbReference type="SAM" id="MobiDB-lite"/>
    </source>
</evidence>
<dbReference type="Bgee" id="ENSMFAG00000025314">
    <property type="expression patterns" value="Expressed in liver and 13 other cell types or tissues"/>
</dbReference>
<sequence length="311" mass="34653">MNECFPWVDDDPACQGEALLEPRGARTVGRQVAGLWATMGSPGRRQCQAGRALHFREEERGRGGERKRRGRRERWGGWEREAESMEKGRGETGGAQRGTALNRPAWAGAAPPLGRREGRGRRGPEGDWKEPGSGHGGAGRVAGDGRERLGELGWKFYDADDYHPEENRKKMGKGIPLDDQDRIPWLCNLHDILLRDVASGQHVVLACSALKKMYRDILTQGKDGAALKCEESEKEAKRAEMQLLVVHLSGSFEVISGRLLKRKGHFMPPELLQSQFETLEPPAAPENFIQISVDKNVSEIIAKIMETLKMK</sequence>
<keyword evidence="5 8" id="KW-0418">Kinase</keyword>
<dbReference type="PANTHER" id="PTHR43442">
    <property type="entry name" value="GLUCONOKINASE-RELATED"/>
    <property type="match status" value="1"/>
</dbReference>
<reference evidence="10" key="2">
    <citation type="submission" date="2025-08" db="UniProtKB">
        <authorList>
            <consortium name="Ensembl"/>
        </authorList>
    </citation>
    <scope>IDENTIFICATION</scope>
</reference>
<dbReference type="Ensembl" id="ENSMFAT00000059223.2">
    <property type="protein sequence ID" value="ENSMFAP00000012597.2"/>
    <property type="gene ID" value="ENSMFAG00000025314.2"/>
</dbReference>
<dbReference type="Proteomes" id="UP000233100">
    <property type="component" value="Chromosome 15"/>
</dbReference>
<organism evidence="10 11">
    <name type="scientific">Macaca fascicularis</name>
    <name type="common">Crab-eating macaque</name>
    <name type="synonym">Cynomolgus monkey</name>
    <dbReference type="NCBI Taxonomy" id="9541"/>
    <lineage>
        <taxon>Eukaryota</taxon>
        <taxon>Metazoa</taxon>
        <taxon>Chordata</taxon>
        <taxon>Craniata</taxon>
        <taxon>Vertebrata</taxon>
        <taxon>Euteleostomi</taxon>
        <taxon>Mammalia</taxon>
        <taxon>Eutheria</taxon>
        <taxon>Euarchontoglires</taxon>
        <taxon>Primates</taxon>
        <taxon>Haplorrhini</taxon>
        <taxon>Catarrhini</taxon>
        <taxon>Cercopithecidae</taxon>
        <taxon>Cercopithecinae</taxon>
        <taxon>Macaca</taxon>
    </lineage>
</organism>
<comment type="similarity">
    <text evidence="2 8">Belongs to the gluconokinase GntK/GntV family.</text>
</comment>
<keyword evidence="11" id="KW-1185">Reference proteome</keyword>
<dbReference type="EC" id="2.7.1.12" evidence="8"/>
<evidence type="ECO:0000256" key="4">
    <source>
        <dbReference type="ARBA" id="ARBA00022741"/>
    </source>
</evidence>